<feature type="transmembrane region" description="Helical" evidence="8">
    <location>
        <begin position="89"/>
        <end position="114"/>
    </location>
</feature>
<accession>A0A0P7WJU1</accession>
<evidence type="ECO:0000256" key="5">
    <source>
        <dbReference type="ARBA" id="ARBA00022949"/>
    </source>
</evidence>
<name>A0A0P7WJU1_SCLFO</name>
<dbReference type="PANTHER" id="PTHR12002">
    <property type="entry name" value="CLAUDIN"/>
    <property type="match status" value="1"/>
</dbReference>
<comment type="caution">
    <text evidence="9">The sequence shown here is derived from an EMBL/GenBank/DDBJ whole genome shotgun (WGS) entry which is preliminary data.</text>
</comment>
<evidence type="ECO:0000313" key="9">
    <source>
        <dbReference type="EMBL" id="KPP64035.1"/>
    </source>
</evidence>
<comment type="function">
    <text evidence="8">Claudins function as major constituents of the tight junction complexes that regulate the permeability of epithelia.</text>
</comment>
<dbReference type="Gene3D" id="1.20.140.150">
    <property type="match status" value="1"/>
</dbReference>
<keyword evidence="4 8" id="KW-0812">Transmembrane</keyword>
<dbReference type="Proteomes" id="UP000034805">
    <property type="component" value="Unassembled WGS sequence"/>
</dbReference>
<evidence type="ECO:0000313" key="10">
    <source>
        <dbReference type="Proteomes" id="UP000034805"/>
    </source>
</evidence>
<dbReference type="InterPro" id="IPR006187">
    <property type="entry name" value="Claudin"/>
</dbReference>
<keyword evidence="2 8" id="KW-0796">Tight junction</keyword>
<dbReference type="GO" id="GO:0005198">
    <property type="term" value="F:structural molecule activity"/>
    <property type="evidence" value="ECO:0007669"/>
    <property type="project" value="InterPro"/>
</dbReference>
<comment type="caution">
    <text evidence="8">Lacks conserved residue(s) required for the propagation of feature annotation.</text>
</comment>
<gene>
    <name evidence="9" type="ORF">Z043_117660</name>
</gene>
<evidence type="ECO:0000256" key="7">
    <source>
        <dbReference type="ARBA" id="ARBA00023136"/>
    </source>
</evidence>
<evidence type="ECO:0000256" key="6">
    <source>
        <dbReference type="ARBA" id="ARBA00022989"/>
    </source>
</evidence>
<organism evidence="9 10">
    <name type="scientific">Scleropages formosus</name>
    <name type="common">Asian bonytongue</name>
    <name type="synonym">Osteoglossum formosum</name>
    <dbReference type="NCBI Taxonomy" id="113540"/>
    <lineage>
        <taxon>Eukaryota</taxon>
        <taxon>Metazoa</taxon>
        <taxon>Chordata</taxon>
        <taxon>Craniata</taxon>
        <taxon>Vertebrata</taxon>
        <taxon>Euteleostomi</taxon>
        <taxon>Actinopterygii</taxon>
        <taxon>Neopterygii</taxon>
        <taxon>Teleostei</taxon>
        <taxon>Osteoglossocephala</taxon>
        <taxon>Osteoglossomorpha</taxon>
        <taxon>Osteoglossiformes</taxon>
        <taxon>Osteoglossidae</taxon>
        <taxon>Scleropages</taxon>
    </lineage>
</organism>
<dbReference type="Pfam" id="PF00822">
    <property type="entry name" value="PMP22_Claudin"/>
    <property type="match status" value="1"/>
</dbReference>
<protein>
    <recommendedName>
        <fullName evidence="8">Claudin</fullName>
    </recommendedName>
</protein>
<dbReference type="GO" id="GO:0005886">
    <property type="term" value="C:plasma membrane"/>
    <property type="evidence" value="ECO:0007669"/>
    <property type="project" value="UniProtKB-SubCell"/>
</dbReference>
<evidence type="ECO:0000256" key="2">
    <source>
        <dbReference type="ARBA" id="ARBA00022427"/>
    </source>
</evidence>
<dbReference type="STRING" id="113540.ENSSFOP00015036386"/>
<dbReference type="GO" id="GO:0005923">
    <property type="term" value="C:bicellular tight junction"/>
    <property type="evidence" value="ECO:0007669"/>
    <property type="project" value="UniProtKB-SubCell"/>
</dbReference>
<comment type="similarity">
    <text evidence="1 8">Belongs to the claudin family.</text>
</comment>
<dbReference type="PRINTS" id="PR01077">
    <property type="entry name" value="CLAUDIN"/>
</dbReference>
<evidence type="ECO:0000256" key="3">
    <source>
        <dbReference type="ARBA" id="ARBA00022475"/>
    </source>
</evidence>
<feature type="transmembrane region" description="Helical" evidence="8">
    <location>
        <begin position="134"/>
        <end position="158"/>
    </location>
</feature>
<comment type="subcellular location">
    <subcellularLocation>
        <location evidence="8">Cell junction</location>
        <location evidence="8">Tight junction</location>
    </subcellularLocation>
    <subcellularLocation>
        <location evidence="8">Cell membrane</location>
        <topology evidence="8">Multi-pass membrane protein</topology>
    </subcellularLocation>
</comment>
<dbReference type="InterPro" id="IPR017974">
    <property type="entry name" value="Claudin_CS"/>
</dbReference>
<dbReference type="PROSITE" id="PS01346">
    <property type="entry name" value="CLAUDIN"/>
    <property type="match status" value="1"/>
</dbReference>
<keyword evidence="6 8" id="KW-1133">Transmembrane helix</keyword>
<evidence type="ECO:0000256" key="1">
    <source>
        <dbReference type="ARBA" id="ARBA00008295"/>
    </source>
</evidence>
<dbReference type="EMBL" id="JARO02007360">
    <property type="protein sequence ID" value="KPP64035.1"/>
    <property type="molecule type" value="Genomic_DNA"/>
</dbReference>
<reference evidence="9 10" key="1">
    <citation type="submission" date="2015-08" db="EMBL/GenBank/DDBJ databases">
        <title>The genome of the Asian arowana (Scleropages formosus).</title>
        <authorList>
            <person name="Tan M.H."/>
            <person name="Gan H.M."/>
            <person name="Croft L.J."/>
            <person name="Austin C.M."/>
        </authorList>
    </citation>
    <scope>NUCLEOTIDE SEQUENCE [LARGE SCALE GENOMIC DNA]</scope>
    <source>
        <strain evidence="9">Aro1</strain>
    </source>
</reference>
<dbReference type="AlphaFoldDB" id="A0A0P7WJU1"/>
<evidence type="ECO:0000256" key="4">
    <source>
        <dbReference type="ARBA" id="ARBA00022692"/>
    </source>
</evidence>
<proteinExistence type="inferred from homology"/>
<dbReference type="InterPro" id="IPR004031">
    <property type="entry name" value="PMP22/EMP/MP20/Claudin"/>
</dbReference>
<keyword evidence="5 8" id="KW-0965">Cell junction</keyword>
<evidence type="ECO:0000256" key="8">
    <source>
        <dbReference type="RuleBase" id="RU060637"/>
    </source>
</evidence>
<sequence length="212" mass="22943">MPQWRRTGYMGSNIITSMAYMKGLWMECVWNSAGIYQCEIHRSTLALPQDMQAARALMTLSCISSILATALSSLGMECTRCIHRSPAKCALAVTGGGCFLTAGLLCLTAVSWTSSEVIRNFSNPVMPDGMKYEIGQAVYIGFISSAFSITGGVVLCLACGQAEKRFPYLTESIDAFQPPAPEYQPPAVVCKDNHTPSRCSASSSGYRLSDYV</sequence>
<keyword evidence="7 8" id="KW-0472">Membrane</keyword>
<keyword evidence="3 8" id="KW-1003">Cell membrane</keyword>
<dbReference type="PRINTS" id="PR01385">
    <property type="entry name" value="CLAUDIN14"/>
</dbReference>